<evidence type="ECO:0000313" key="4">
    <source>
        <dbReference type="Proteomes" id="UP000829476"/>
    </source>
</evidence>
<evidence type="ECO:0000259" key="2">
    <source>
        <dbReference type="Pfam" id="PF06580"/>
    </source>
</evidence>
<proteinExistence type="predicted"/>
<organism evidence="3 4">
    <name type="scientific">Zhouia spongiae</name>
    <dbReference type="NCBI Taxonomy" id="2202721"/>
    <lineage>
        <taxon>Bacteria</taxon>
        <taxon>Pseudomonadati</taxon>
        <taxon>Bacteroidota</taxon>
        <taxon>Flavobacteriia</taxon>
        <taxon>Flavobacteriales</taxon>
        <taxon>Flavobacteriaceae</taxon>
        <taxon>Zhouia</taxon>
    </lineage>
</organism>
<dbReference type="EMBL" id="CP094326">
    <property type="protein sequence ID" value="UNZ00078.1"/>
    <property type="molecule type" value="Genomic_DNA"/>
</dbReference>
<dbReference type="Gene3D" id="3.30.565.10">
    <property type="entry name" value="Histidine kinase-like ATPase, C-terminal domain"/>
    <property type="match status" value="1"/>
</dbReference>
<keyword evidence="1" id="KW-0472">Membrane</keyword>
<keyword evidence="1" id="KW-0812">Transmembrane</keyword>
<reference evidence="3 4" key="1">
    <citation type="journal article" date="2018" name="Int. J. Syst. Evol. Microbiol.">
        <title>Zhouia spongiae sp. nov., isolated from a marine sponge.</title>
        <authorList>
            <person name="Zhuang L."/>
            <person name="Lin B."/>
            <person name="Qin F."/>
            <person name="Luo L."/>
        </authorList>
    </citation>
    <scope>NUCLEOTIDE SEQUENCE [LARGE SCALE GENOMIC DNA]</scope>
    <source>
        <strain evidence="3 4">HN-Y44</strain>
    </source>
</reference>
<gene>
    <name evidence="3" type="ORF">MQE36_06970</name>
</gene>
<feature type="domain" description="Signal transduction histidine kinase internal region" evidence="2">
    <location>
        <begin position="158"/>
        <end position="235"/>
    </location>
</feature>
<keyword evidence="4" id="KW-1185">Reference proteome</keyword>
<dbReference type="InterPro" id="IPR050640">
    <property type="entry name" value="Bact_2-comp_sensor_kinase"/>
</dbReference>
<dbReference type="InterPro" id="IPR010559">
    <property type="entry name" value="Sig_transdc_His_kin_internal"/>
</dbReference>
<protein>
    <submittedName>
        <fullName evidence="3">Histidine kinase</fullName>
    </submittedName>
</protein>
<dbReference type="RefSeq" id="WP_242938445.1">
    <property type="nucleotide sequence ID" value="NZ_CP094326.1"/>
</dbReference>
<evidence type="ECO:0000313" key="3">
    <source>
        <dbReference type="EMBL" id="UNZ00078.1"/>
    </source>
</evidence>
<sequence length="345" mass="40706">MKEYTVHRTIPTRYHLYFWVSYFVFNVLRWGSYFDDYWYSLKSNLVEFPLHILLVYFNIYFLIPRFIFKKKYVEYVVIFILCLGAHYVIRSGLNFWLVTEDVWPEAQGGQEAFGFNHITAVVVGELYVVGLTSAIKFFADYIYERNQNQQLRELQYQTELKYLKSQIQPHFYFNTLNNLYALTLKKSTLASDVVLKLSEIMQYIIYDANKKKVDLIHEINYIDNYVELEKIRFGELVQINIGISGSIEGIKVAPLIFLPFIENAFKHGLKNTNDMVLDIEFESNSHHLLFRCKNTYNGNVKPMGKSGIGIKNVERRLEILYPNRYKLDIFDSNGNFEVLLEVPLT</sequence>
<name>A0ABY3YQJ5_9FLAO</name>
<keyword evidence="1" id="KW-1133">Transmembrane helix</keyword>
<accession>A0ABY3YQJ5</accession>
<feature type="transmembrane region" description="Helical" evidence="1">
    <location>
        <begin position="12"/>
        <end position="28"/>
    </location>
</feature>
<keyword evidence="3" id="KW-0418">Kinase</keyword>
<keyword evidence="3" id="KW-0808">Transferase</keyword>
<dbReference type="Proteomes" id="UP000829476">
    <property type="component" value="Chromosome"/>
</dbReference>
<dbReference type="Pfam" id="PF06580">
    <property type="entry name" value="His_kinase"/>
    <property type="match status" value="1"/>
</dbReference>
<dbReference type="PANTHER" id="PTHR34220:SF7">
    <property type="entry name" value="SENSOR HISTIDINE KINASE YPDA"/>
    <property type="match status" value="1"/>
</dbReference>
<dbReference type="PANTHER" id="PTHR34220">
    <property type="entry name" value="SENSOR HISTIDINE KINASE YPDA"/>
    <property type="match status" value="1"/>
</dbReference>
<dbReference type="InterPro" id="IPR036890">
    <property type="entry name" value="HATPase_C_sf"/>
</dbReference>
<feature type="transmembrane region" description="Helical" evidence="1">
    <location>
        <begin position="118"/>
        <end position="139"/>
    </location>
</feature>
<dbReference type="GO" id="GO:0016301">
    <property type="term" value="F:kinase activity"/>
    <property type="evidence" value="ECO:0007669"/>
    <property type="project" value="UniProtKB-KW"/>
</dbReference>
<feature type="transmembrane region" description="Helical" evidence="1">
    <location>
        <begin position="48"/>
        <end position="68"/>
    </location>
</feature>
<evidence type="ECO:0000256" key="1">
    <source>
        <dbReference type="SAM" id="Phobius"/>
    </source>
</evidence>
<feature type="transmembrane region" description="Helical" evidence="1">
    <location>
        <begin position="75"/>
        <end position="98"/>
    </location>
</feature>